<reference evidence="4 5" key="1">
    <citation type="journal article" date="2008" name="Nature">
        <title>The Trichoplax genome and the nature of placozoans.</title>
        <authorList>
            <person name="Srivastava M."/>
            <person name="Begovic E."/>
            <person name="Chapman J."/>
            <person name="Putnam N.H."/>
            <person name="Hellsten U."/>
            <person name="Kawashima T."/>
            <person name="Kuo A."/>
            <person name="Mitros T."/>
            <person name="Salamov A."/>
            <person name="Carpenter M.L."/>
            <person name="Signorovitch A.Y."/>
            <person name="Moreno M.A."/>
            <person name="Kamm K."/>
            <person name="Grimwood J."/>
            <person name="Schmutz J."/>
            <person name="Shapiro H."/>
            <person name="Grigoriev I.V."/>
            <person name="Buss L.W."/>
            <person name="Schierwater B."/>
            <person name="Dellaporta S.L."/>
            <person name="Rokhsar D.S."/>
        </authorList>
    </citation>
    <scope>NUCLEOTIDE SEQUENCE [LARGE SCALE GENOMIC DNA]</scope>
    <source>
        <strain evidence="4 5">Grell-BS-1999</strain>
    </source>
</reference>
<dbReference type="GO" id="GO:0030246">
    <property type="term" value="F:carbohydrate binding"/>
    <property type="evidence" value="ECO:0000318"/>
    <property type="project" value="GO_Central"/>
</dbReference>
<dbReference type="PhylomeDB" id="B3RWY1"/>
<evidence type="ECO:0000313" key="5">
    <source>
        <dbReference type="Proteomes" id="UP000009022"/>
    </source>
</evidence>
<dbReference type="InterPro" id="IPR016186">
    <property type="entry name" value="C-type_lectin-like/link_sf"/>
</dbReference>
<dbReference type="MEROPS" id="I63.002"/>
<dbReference type="KEGG" id="tad:TRIADDRAFT_56924"/>
<dbReference type="OrthoDB" id="10059571at2759"/>
<dbReference type="Pfam" id="PF00059">
    <property type="entry name" value="Lectin_C"/>
    <property type="match status" value="1"/>
</dbReference>
<dbReference type="HOGENOM" id="CLU_869684_0_0_1"/>
<dbReference type="SMART" id="SM00034">
    <property type="entry name" value="CLECT"/>
    <property type="match status" value="1"/>
</dbReference>
<keyword evidence="1" id="KW-0812">Transmembrane</keyword>
<dbReference type="Gene3D" id="3.10.100.10">
    <property type="entry name" value="Mannose-Binding Protein A, subunit A"/>
    <property type="match status" value="1"/>
</dbReference>
<keyword evidence="1" id="KW-0472">Membrane</keyword>
<dbReference type="AlphaFoldDB" id="B3RWY1"/>
<keyword evidence="1" id="KW-1133">Transmembrane helix</keyword>
<name>B3RWY1_TRIAD</name>
<feature type="transmembrane region" description="Helical" evidence="1">
    <location>
        <begin position="252"/>
        <end position="275"/>
    </location>
</feature>
<dbReference type="GO" id="GO:0006955">
    <property type="term" value="P:immune response"/>
    <property type="evidence" value="ECO:0000318"/>
    <property type="project" value="GO_Central"/>
</dbReference>
<dbReference type="InterPro" id="IPR001304">
    <property type="entry name" value="C-type_lectin-like"/>
</dbReference>
<dbReference type="PANTHER" id="PTHR22803">
    <property type="entry name" value="MANNOSE, PHOSPHOLIPASE, LECTIN RECEPTOR RELATED"/>
    <property type="match status" value="1"/>
</dbReference>
<gene>
    <name evidence="4" type="ORF">TRIADDRAFT_56924</name>
</gene>
<evidence type="ECO:0000259" key="3">
    <source>
        <dbReference type="PROSITE" id="PS50041"/>
    </source>
</evidence>
<dbReference type="InterPro" id="IPR050111">
    <property type="entry name" value="C-type_lectin/snaclec_domain"/>
</dbReference>
<dbReference type="InterPro" id="IPR016187">
    <property type="entry name" value="CTDL_fold"/>
</dbReference>
<evidence type="ECO:0000256" key="2">
    <source>
        <dbReference type="SAM" id="SignalP"/>
    </source>
</evidence>
<feature type="signal peptide" evidence="2">
    <location>
        <begin position="1"/>
        <end position="27"/>
    </location>
</feature>
<dbReference type="Proteomes" id="UP000009022">
    <property type="component" value="Unassembled WGS sequence"/>
</dbReference>
<keyword evidence="5" id="KW-1185">Reference proteome</keyword>
<feature type="chain" id="PRO_5002797039" description="C-type lectin domain-containing protein" evidence="2">
    <location>
        <begin position="28"/>
        <end position="320"/>
    </location>
</feature>
<dbReference type="RefSeq" id="XP_002112664.1">
    <property type="nucleotide sequence ID" value="XM_002112628.1"/>
</dbReference>
<dbReference type="SUPFAM" id="SSF56436">
    <property type="entry name" value="C-type lectin-like"/>
    <property type="match status" value="1"/>
</dbReference>
<proteinExistence type="predicted"/>
<keyword evidence="2" id="KW-0732">Signal</keyword>
<sequence length="320" mass="36054">MQSFTRSGSCLLIVLVVLTWTSHLVQGIVHVTVNRFQDNAKVTWNVEKLVAHPGVAIAIKYRPINSKNQWLSYKSDIKTVQGSATVSRLNPHIRYTYEIAVYEDNLLYAHKVVSQEACTNGWSWYNGNCFGYLSNQLASWQDARKSCQSYRGDLATVSNQTIMNVINNFSVKRHAWIGLRRQNGKFQWVNGVSYNYSYWDAGQPISRGRDCVALNPVNPNKGYNWITQLCSYSYAYICQAPEMASNQPNRSYTLLIIVVVSTVAVLGIIILWLAYARKYPNSVSGQGLAKCQAMCGNMCRKSPDYGNSTVKITRLDDEAA</sequence>
<organism evidence="4 5">
    <name type="scientific">Trichoplax adhaerens</name>
    <name type="common">Trichoplax reptans</name>
    <dbReference type="NCBI Taxonomy" id="10228"/>
    <lineage>
        <taxon>Eukaryota</taxon>
        <taxon>Metazoa</taxon>
        <taxon>Placozoa</taxon>
        <taxon>Uniplacotomia</taxon>
        <taxon>Trichoplacea</taxon>
        <taxon>Trichoplacidae</taxon>
        <taxon>Trichoplax</taxon>
    </lineage>
</organism>
<accession>B3RWY1</accession>
<dbReference type="PROSITE" id="PS50041">
    <property type="entry name" value="C_TYPE_LECTIN_2"/>
    <property type="match status" value="1"/>
</dbReference>
<feature type="domain" description="C-type lectin" evidence="3">
    <location>
        <begin position="125"/>
        <end position="239"/>
    </location>
</feature>
<evidence type="ECO:0000313" key="4">
    <source>
        <dbReference type="EMBL" id="EDV24774.1"/>
    </source>
</evidence>
<evidence type="ECO:0000256" key="1">
    <source>
        <dbReference type="SAM" id="Phobius"/>
    </source>
</evidence>
<dbReference type="GeneID" id="6754315"/>
<dbReference type="GO" id="GO:0009897">
    <property type="term" value="C:external side of plasma membrane"/>
    <property type="evidence" value="ECO:0000318"/>
    <property type="project" value="GO_Central"/>
</dbReference>
<dbReference type="FunCoup" id="B3RWY1">
    <property type="interactions" value="87"/>
</dbReference>
<protein>
    <recommendedName>
        <fullName evidence="3">C-type lectin domain-containing protein</fullName>
    </recommendedName>
</protein>
<dbReference type="CDD" id="cd00037">
    <property type="entry name" value="CLECT"/>
    <property type="match status" value="1"/>
</dbReference>
<dbReference type="GO" id="GO:0038187">
    <property type="term" value="F:pattern recognition receptor activity"/>
    <property type="evidence" value="ECO:0000318"/>
    <property type="project" value="GO_Central"/>
</dbReference>
<dbReference type="EMBL" id="DS985245">
    <property type="protein sequence ID" value="EDV24774.1"/>
    <property type="molecule type" value="Genomic_DNA"/>
</dbReference>
<dbReference type="OMA" id="WKITICI"/>
<dbReference type="CTD" id="6754315"/>
<dbReference type="InParanoid" id="B3RWY1"/>